<keyword evidence="14" id="KW-1185">Reference proteome</keyword>
<dbReference type="PANTHER" id="PTHR11690:SF300">
    <property type="entry name" value="PICKPOCKET PROTEIN 19"/>
    <property type="match status" value="1"/>
</dbReference>
<dbReference type="PANTHER" id="PTHR11690">
    <property type="entry name" value="AMILORIDE-SENSITIVE SODIUM CHANNEL-RELATED"/>
    <property type="match status" value="1"/>
</dbReference>
<evidence type="ECO:0000256" key="3">
    <source>
        <dbReference type="ARBA" id="ARBA00022461"/>
    </source>
</evidence>
<name>A0ABN8NXE4_9CNID</name>
<comment type="similarity">
    <text evidence="11">Belongs to the amiloride-sensitive sodium channel (TC 1.A.6) family.</text>
</comment>
<dbReference type="PRINTS" id="PR01078">
    <property type="entry name" value="AMINACHANNEL"/>
</dbReference>
<evidence type="ECO:0008006" key="15">
    <source>
        <dbReference type="Google" id="ProtNLM"/>
    </source>
</evidence>
<evidence type="ECO:0000256" key="5">
    <source>
        <dbReference type="ARBA" id="ARBA00022989"/>
    </source>
</evidence>
<organism evidence="13 14">
    <name type="scientific">Porites lobata</name>
    <dbReference type="NCBI Taxonomy" id="104759"/>
    <lineage>
        <taxon>Eukaryota</taxon>
        <taxon>Metazoa</taxon>
        <taxon>Cnidaria</taxon>
        <taxon>Anthozoa</taxon>
        <taxon>Hexacorallia</taxon>
        <taxon>Scleractinia</taxon>
        <taxon>Fungiina</taxon>
        <taxon>Poritidae</taxon>
        <taxon>Porites</taxon>
    </lineage>
</organism>
<evidence type="ECO:0000256" key="7">
    <source>
        <dbReference type="ARBA" id="ARBA00023065"/>
    </source>
</evidence>
<dbReference type="Gene3D" id="1.10.287.770">
    <property type="entry name" value="YojJ-like"/>
    <property type="match status" value="1"/>
</dbReference>
<feature type="transmembrane region" description="Helical" evidence="12">
    <location>
        <begin position="69"/>
        <end position="88"/>
    </location>
</feature>
<evidence type="ECO:0000313" key="14">
    <source>
        <dbReference type="Proteomes" id="UP001159405"/>
    </source>
</evidence>
<evidence type="ECO:0000256" key="12">
    <source>
        <dbReference type="SAM" id="Phobius"/>
    </source>
</evidence>
<evidence type="ECO:0000256" key="2">
    <source>
        <dbReference type="ARBA" id="ARBA00022448"/>
    </source>
</evidence>
<dbReference type="EMBL" id="CALNXK010000041">
    <property type="protein sequence ID" value="CAH3125855.1"/>
    <property type="molecule type" value="Genomic_DNA"/>
</dbReference>
<keyword evidence="3 11" id="KW-0894">Sodium channel</keyword>
<gene>
    <name evidence="13" type="ORF">PLOB_00032037</name>
</gene>
<feature type="transmembrane region" description="Helical" evidence="12">
    <location>
        <begin position="481"/>
        <end position="505"/>
    </location>
</feature>
<accession>A0ABN8NXE4</accession>
<dbReference type="InterPro" id="IPR001873">
    <property type="entry name" value="ENaC"/>
</dbReference>
<evidence type="ECO:0000256" key="10">
    <source>
        <dbReference type="ARBA" id="ARBA00023303"/>
    </source>
</evidence>
<dbReference type="Pfam" id="PF00858">
    <property type="entry name" value="ASC"/>
    <property type="match status" value="1"/>
</dbReference>
<evidence type="ECO:0000256" key="11">
    <source>
        <dbReference type="RuleBase" id="RU000679"/>
    </source>
</evidence>
<evidence type="ECO:0000256" key="1">
    <source>
        <dbReference type="ARBA" id="ARBA00004141"/>
    </source>
</evidence>
<evidence type="ECO:0000256" key="8">
    <source>
        <dbReference type="ARBA" id="ARBA00023136"/>
    </source>
</evidence>
<protein>
    <recommendedName>
        <fullName evidence="15">Acid-sensing ion channel 1</fullName>
    </recommendedName>
</protein>
<keyword evidence="4 11" id="KW-0812">Transmembrane</keyword>
<keyword evidence="2 11" id="KW-0813">Transport</keyword>
<evidence type="ECO:0000313" key="13">
    <source>
        <dbReference type="EMBL" id="CAH3125855.1"/>
    </source>
</evidence>
<keyword evidence="10 11" id="KW-0407">Ion channel</keyword>
<proteinExistence type="inferred from homology"/>
<comment type="caution">
    <text evidence="13">The sequence shown here is derived from an EMBL/GenBank/DDBJ whole genome shotgun (WGS) entry which is preliminary data.</text>
</comment>
<reference evidence="13 14" key="1">
    <citation type="submission" date="2022-05" db="EMBL/GenBank/DDBJ databases">
        <authorList>
            <consortium name="Genoscope - CEA"/>
            <person name="William W."/>
        </authorList>
    </citation>
    <scope>NUCLEOTIDE SEQUENCE [LARGE SCALE GENOMIC DNA]</scope>
</reference>
<keyword evidence="7 11" id="KW-0406">Ion transport</keyword>
<sequence>MPFKIKVSDSDDICPDENKNEAEVNRFHRTAKDKEKKGDHMPETLQCFLNATSLHGARFLYADNLLRRIVWGLAILASFSVCYYQSYLSMKEFYQRPFITKITSKSPERNEIIFPAVTPCNFNNANMKKVRYTLSRNYDLNEEEVAKKADQISRILLLSKDTMKDDLDGIDDLFLRDGEAVLKEHGHQIDEMLLPNVPPTFISCSFDGLQCGATNFTSFISSFYGQCFTFNSGRNGGQLLKVRMAGKNSGLKLRLNIQQDAYLKNAKRPFVGMAVLVHDQKNFPFMEEVSLGVAPGIQTFYSFKMKQMRSLEAPYQTNCTQRTLQMLSTGDVYNYTKLACLKKCENQVIVKKCGCRPPMFYGTSKVCAPNDTVFCVFPALESLISSEEQRKCEEDCPLPCEEKEYESSLSYARLERNIFEEHLMAFLKTSPTHNPSLYSEYQPFLNMTTAERRDFIDNNIVSLDVYFSDLHYLEFKQVPSFAPFSFIATLGGFYGLFLGASMLSWCEIMEYCVRKIYHKMVSTDRRSIN</sequence>
<evidence type="ECO:0000256" key="6">
    <source>
        <dbReference type="ARBA" id="ARBA00023053"/>
    </source>
</evidence>
<comment type="subcellular location">
    <subcellularLocation>
        <location evidence="1">Membrane</location>
        <topology evidence="1">Multi-pass membrane protein</topology>
    </subcellularLocation>
</comment>
<keyword evidence="6" id="KW-0915">Sodium</keyword>
<evidence type="ECO:0000256" key="4">
    <source>
        <dbReference type="ARBA" id="ARBA00022692"/>
    </source>
</evidence>
<keyword evidence="9 11" id="KW-0739">Sodium transport</keyword>
<keyword evidence="5 12" id="KW-1133">Transmembrane helix</keyword>
<evidence type="ECO:0000256" key="9">
    <source>
        <dbReference type="ARBA" id="ARBA00023201"/>
    </source>
</evidence>
<keyword evidence="8 12" id="KW-0472">Membrane</keyword>
<dbReference type="Proteomes" id="UP001159405">
    <property type="component" value="Unassembled WGS sequence"/>
</dbReference>
<dbReference type="Gene3D" id="2.60.470.10">
    <property type="entry name" value="Acid-sensing ion channels like domains"/>
    <property type="match status" value="1"/>
</dbReference>